<accession>A0A0F7U550</accession>
<reference evidence="5" key="1">
    <citation type="journal article" date="2015" name="Genome Announc.">
        <title>Draft genome sequence of the fungus Penicillium brasilianum MG11.</title>
        <authorList>
            <person name="Horn F."/>
            <person name="Linde J."/>
            <person name="Mattern D.J."/>
            <person name="Walther G."/>
            <person name="Guthke R."/>
            <person name="Brakhage A.A."/>
            <person name="Valiante V."/>
        </authorList>
    </citation>
    <scope>NUCLEOTIDE SEQUENCE [LARGE SCALE GENOMIC DNA]</scope>
    <source>
        <strain evidence="5">MG11</strain>
    </source>
</reference>
<dbReference type="STRING" id="104259.A0A0F7U550"/>
<sequence>MSKYDVQGERLFTSFDALWTVLMDIGRVSKGAEIYCLVDAIDECEIESQGVFLQQIYQSFMKTTDTSLITSRVHFLIVSRPYPEIGDYLSKFQCVDLASYKETTNDLQTVIQDRVQDLARRKKYSKSLALRVSRLLEEKADGTFLWVGIACEELKRVPSKDAVQILEARPRGLYPLYQSLLNAAVLASNLNDYSHVKRILVVVTFALRPLAIAEIAEACQLFLDEDVSSRLQFTREVIDLCRLLVVVDNGYVRLLHTSVPDFLMTEMHEIQPAESNYVIAYRCMEVIFQNCRQNMDRSTLEPTHGFLGYSVLHWPQHASLAQTEFVDQSEHEKFFQDVLGTWRTWLDNYNHLKKRLLGRSRDGEIGRQRCTRAVPIAYCRRKYSTRSHEIVD</sequence>
<dbReference type="OrthoDB" id="20872at2759"/>
<protein>
    <recommendedName>
        <fullName evidence="6">NACHT domain-containing protein</fullName>
    </recommendedName>
</protein>
<dbReference type="EMBL" id="CDHK01000017">
    <property type="protein sequence ID" value="CEJ62507.1"/>
    <property type="molecule type" value="Genomic_DNA"/>
</dbReference>
<dbReference type="PANTHER" id="PTHR10039">
    <property type="entry name" value="AMELOGENIN"/>
    <property type="match status" value="1"/>
</dbReference>
<dbReference type="Pfam" id="PF22939">
    <property type="entry name" value="WHD_GPIID"/>
    <property type="match status" value="1"/>
</dbReference>
<name>A0A0F7U550_PENBI</name>
<evidence type="ECO:0000259" key="3">
    <source>
        <dbReference type="Pfam" id="PF24883"/>
    </source>
</evidence>
<feature type="domain" description="GPI inositol-deacylase winged helix" evidence="2">
    <location>
        <begin position="195"/>
        <end position="267"/>
    </location>
</feature>
<feature type="domain" description="Nephrocystin 3-like N-terminal" evidence="3">
    <location>
        <begin position="14"/>
        <end position="80"/>
    </location>
</feature>
<evidence type="ECO:0000313" key="4">
    <source>
        <dbReference type="EMBL" id="CEJ62507.1"/>
    </source>
</evidence>
<dbReference type="InterPro" id="IPR054471">
    <property type="entry name" value="GPIID_WHD"/>
</dbReference>
<dbReference type="Pfam" id="PF24883">
    <property type="entry name" value="NPHP3_N"/>
    <property type="match status" value="1"/>
</dbReference>
<evidence type="ECO:0000313" key="5">
    <source>
        <dbReference type="Proteomes" id="UP000042958"/>
    </source>
</evidence>
<gene>
    <name evidence="4" type="ORF">PMG11_11004</name>
</gene>
<dbReference type="Proteomes" id="UP000042958">
    <property type="component" value="Unassembled WGS sequence"/>
</dbReference>
<keyword evidence="1" id="KW-0677">Repeat</keyword>
<dbReference type="PANTHER" id="PTHR10039:SF14">
    <property type="entry name" value="NACHT DOMAIN-CONTAINING PROTEIN"/>
    <property type="match status" value="1"/>
</dbReference>
<organism evidence="4 5">
    <name type="scientific">Penicillium brasilianum</name>
    <dbReference type="NCBI Taxonomy" id="104259"/>
    <lineage>
        <taxon>Eukaryota</taxon>
        <taxon>Fungi</taxon>
        <taxon>Dikarya</taxon>
        <taxon>Ascomycota</taxon>
        <taxon>Pezizomycotina</taxon>
        <taxon>Eurotiomycetes</taxon>
        <taxon>Eurotiomycetidae</taxon>
        <taxon>Eurotiales</taxon>
        <taxon>Aspergillaceae</taxon>
        <taxon>Penicillium</taxon>
    </lineage>
</organism>
<evidence type="ECO:0008006" key="6">
    <source>
        <dbReference type="Google" id="ProtNLM"/>
    </source>
</evidence>
<keyword evidence="5" id="KW-1185">Reference proteome</keyword>
<dbReference type="AlphaFoldDB" id="A0A0F7U550"/>
<proteinExistence type="predicted"/>
<evidence type="ECO:0000259" key="2">
    <source>
        <dbReference type="Pfam" id="PF22939"/>
    </source>
</evidence>
<dbReference type="InterPro" id="IPR056884">
    <property type="entry name" value="NPHP3-like_N"/>
</dbReference>
<evidence type="ECO:0000256" key="1">
    <source>
        <dbReference type="ARBA" id="ARBA00022737"/>
    </source>
</evidence>